<dbReference type="CDD" id="cd02947">
    <property type="entry name" value="TRX_family"/>
    <property type="match status" value="1"/>
</dbReference>
<dbReference type="InterPro" id="IPR037047">
    <property type="entry name" value="PITH_dom_sf"/>
</dbReference>
<dbReference type="InterPro" id="IPR017937">
    <property type="entry name" value="Thioredoxin_CS"/>
</dbReference>
<evidence type="ECO:0000256" key="1">
    <source>
        <dbReference type="ARBA" id="ARBA00023157"/>
    </source>
</evidence>
<evidence type="ECO:0000313" key="4">
    <source>
        <dbReference type="EMBL" id="KAJ8976317.1"/>
    </source>
</evidence>
<dbReference type="EMBL" id="JAPWTJ010000697">
    <property type="protein sequence ID" value="KAJ8976317.1"/>
    <property type="molecule type" value="Genomic_DNA"/>
</dbReference>
<dbReference type="InterPro" id="IPR008979">
    <property type="entry name" value="Galactose-bd-like_sf"/>
</dbReference>
<dbReference type="PROSITE" id="PS00194">
    <property type="entry name" value="THIOREDOXIN_1"/>
    <property type="match status" value="1"/>
</dbReference>
<gene>
    <name evidence="4" type="ORF">NQ317_010271</name>
</gene>
<dbReference type="PANTHER" id="PTHR46115">
    <property type="entry name" value="THIOREDOXIN-LIKE PROTEIN 1"/>
    <property type="match status" value="1"/>
</dbReference>
<evidence type="ECO:0000259" key="2">
    <source>
        <dbReference type="PROSITE" id="PS51352"/>
    </source>
</evidence>
<dbReference type="SUPFAM" id="SSF52833">
    <property type="entry name" value="Thioredoxin-like"/>
    <property type="match status" value="1"/>
</dbReference>
<proteinExistence type="predicted"/>
<dbReference type="Gene3D" id="3.40.30.10">
    <property type="entry name" value="Glutaredoxin"/>
    <property type="match status" value="1"/>
</dbReference>
<dbReference type="PROSITE" id="PS51532">
    <property type="entry name" value="PITH"/>
    <property type="match status" value="1"/>
</dbReference>
<dbReference type="Pfam" id="PF06201">
    <property type="entry name" value="PITH"/>
    <property type="match status" value="1"/>
</dbReference>
<dbReference type="SUPFAM" id="SSF49785">
    <property type="entry name" value="Galactose-binding domain-like"/>
    <property type="match status" value="1"/>
</dbReference>
<feature type="domain" description="Thioredoxin" evidence="2">
    <location>
        <begin position="1"/>
        <end position="110"/>
    </location>
</feature>
<dbReference type="Pfam" id="PF00085">
    <property type="entry name" value="Thioredoxin"/>
    <property type="match status" value="1"/>
</dbReference>
<dbReference type="PROSITE" id="PS51352">
    <property type="entry name" value="THIOREDOXIN_2"/>
    <property type="match status" value="1"/>
</dbReference>
<evidence type="ECO:0000259" key="3">
    <source>
        <dbReference type="PROSITE" id="PS51532"/>
    </source>
</evidence>
<sequence>MGSVRQITDEANFQTELASASTRLVVADFTATWCGPCQRIAPIFQQLAAKYPKAVFLKIDVDQCQETAAAQGVSAMPTFIFYRNKVSKSRSFAKGADAATLENKIQQYYGSDEGEDAEGVAGHMDLHPFISKAQCECLNESDDHPFTHCLTSEGGYLQSDCDEQLIISITFNQAVKIHSIKVKAPSDKGPKYVRIFINQPRTLDFDLADSYTSIQDLELTPEDLEGNPVNLRYVKFQNVQNIQFFIKDNQSGDEVTQIDHLAIIGSPINTTNMGDFKRVAGKKGESH</sequence>
<dbReference type="InterPro" id="IPR036249">
    <property type="entry name" value="Thioredoxin-like_sf"/>
</dbReference>
<keyword evidence="5" id="KW-1185">Reference proteome</keyword>
<feature type="domain" description="PITH" evidence="3">
    <location>
        <begin position="115"/>
        <end position="283"/>
    </location>
</feature>
<reference evidence="4" key="1">
    <citation type="journal article" date="2023" name="Insect Mol. Biol.">
        <title>Genome sequencing provides insights into the evolution of gene families encoding plant cell wall-degrading enzymes in longhorned beetles.</title>
        <authorList>
            <person name="Shin N.R."/>
            <person name="Okamura Y."/>
            <person name="Kirsch R."/>
            <person name="Pauchet Y."/>
        </authorList>
    </citation>
    <scope>NUCLEOTIDE SEQUENCE</scope>
    <source>
        <strain evidence="4">MMC_N1</strain>
    </source>
</reference>
<accession>A0ABQ9JEI0</accession>
<protein>
    <recommendedName>
        <fullName evidence="6">Thioredoxin-like protein 1</fullName>
    </recommendedName>
</protein>
<comment type="caution">
    <text evidence="4">The sequence shown here is derived from an EMBL/GenBank/DDBJ whole genome shotgun (WGS) entry which is preliminary data.</text>
</comment>
<dbReference type="Gene3D" id="2.60.120.470">
    <property type="entry name" value="PITH domain"/>
    <property type="match status" value="1"/>
</dbReference>
<organism evidence="4 5">
    <name type="scientific">Molorchus minor</name>
    <dbReference type="NCBI Taxonomy" id="1323400"/>
    <lineage>
        <taxon>Eukaryota</taxon>
        <taxon>Metazoa</taxon>
        <taxon>Ecdysozoa</taxon>
        <taxon>Arthropoda</taxon>
        <taxon>Hexapoda</taxon>
        <taxon>Insecta</taxon>
        <taxon>Pterygota</taxon>
        <taxon>Neoptera</taxon>
        <taxon>Endopterygota</taxon>
        <taxon>Coleoptera</taxon>
        <taxon>Polyphaga</taxon>
        <taxon>Cucujiformia</taxon>
        <taxon>Chrysomeloidea</taxon>
        <taxon>Cerambycidae</taxon>
        <taxon>Lamiinae</taxon>
        <taxon>Monochamini</taxon>
        <taxon>Molorchus</taxon>
    </lineage>
</organism>
<dbReference type="InterPro" id="IPR013766">
    <property type="entry name" value="Thioredoxin_domain"/>
</dbReference>
<name>A0ABQ9JEI0_9CUCU</name>
<keyword evidence="1" id="KW-1015">Disulfide bond</keyword>
<dbReference type="PRINTS" id="PR00421">
    <property type="entry name" value="THIOREDOXIN"/>
</dbReference>
<evidence type="ECO:0000313" key="5">
    <source>
        <dbReference type="Proteomes" id="UP001162164"/>
    </source>
</evidence>
<dbReference type="Proteomes" id="UP001162164">
    <property type="component" value="Unassembled WGS sequence"/>
</dbReference>
<dbReference type="InterPro" id="IPR010400">
    <property type="entry name" value="PITH_dom"/>
</dbReference>
<evidence type="ECO:0008006" key="6">
    <source>
        <dbReference type="Google" id="ProtNLM"/>
    </source>
</evidence>